<dbReference type="InterPro" id="IPR015886">
    <property type="entry name" value="H2TH_FPG"/>
</dbReference>
<feature type="domain" description="SAP" evidence="10">
    <location>
        <begin position="368"/>
        <end position="402"/>
    </location>
</feature>
<dbReference type="Proteomes" id="UP000002729">
    <property type="component" value="Unassembled WGS sequence"/>
</dbReference>
<evidence type="ECO:0000256" key="5">
    <source>
        <dbReference type="ARBA" id="ARBA00023125"/>
    </source>
</evidence>
<keyword evidence="9" id="KW-0326">Glycosidase</keyword>
<dbReference type="KEGG" id="aaf:AURANDRAFT_65070"/>
<keyword evidence="8" id="KW-0511">Multifunctional enzyme</keyword>
<evidence type="ECO:0000256" key="3">
    <source>
        <dbReference type="ARBA" id="ARBA00022763"/>
    </source>
</evidence>
<evidence type="ECO:0000259" key="10">
    <source>
        <dbReference type="PROSITE" id="PS50800"/>
    </source>
</evidence>
<keyword evidence="13" id="KW-1185">Reference proteome</keyword>
<dbReference type="GeneID" id="20225149"/>
<name>F0YCJ6_AURAN</name>
<evidence type="ECO:0000259" key="11">
    <source>
        <dbReference type="PROSITE" id="PS51068"/>
    </source>
</evidence>
<keyword evidence="5" id="KW-0238">DNA-binding</keyword>
<dbReference type="GO" id="GO:0006284">
    <property type="term" value="P:base-excision repair"/>
    <property type="evidence" value="ECO:0007669"/>
    <property type="project" value="InterPro"/>
</dbReference>
<keyword evidence="3" id="KW-0227">DNA damage</keyword>
<evidence type="ECO:0000256" key="2">
    <source>
        <dbReference type="ARBA" id="ARBA00012720"/>
    </source>
</evidence>
<evidence type="ECO:0000256" key="4">
    <source>
        <dbReference type="ARBA" id="ARBA00022801"/>
    </source>
</evidence>
<dbReference type="CDD" id="cd08773">
    <property type="entry name" value="FpgNei_N"/>
    <property type="match status" value="1"/>
</dbReference>
<dbReference type="PANTHER" id="PTHR42697">
    <property type="entry name" value="ENDONUCLEASE 8"/>
    <property type="match status" value="1"/>
</dbReference>
<dbReference type="Gene3D" id="1.10.8.50">
    <property type="match status" value="1"/>
</dbReference>
<dbReference type="InterPro" id="IPR010979">
    <property type="entry name" value="Ribosomal_uS13-like_H2TH"/>
</dbReference>
<dbReference type="SMART" id="SM00898">
    <property type="entry name" value="Fapy_DNA_glyco"/>
    <property type="match status" value="1"/>
</dbReference>
<dbReference type="Pfam" id="PF02037">
    <property type="entry name" value="SAP"/>
    <property type="match status" value="1"/>
</dbReference>
<dbReference type="eggNOG" id="ENOG502SA4D">
    <property type="taxonomic scope" value="Eukaryota"/>
</dbReference>
<dbReference type="RefSeq" id="XP_009038144.1">
    <property type="nucleotide sequence ID" value="XM_009039896.1"/>
</dbReference>
<gene>
    <name evidence="12" type="ORF">AURANDRAFT_65070</name>
</gene>
<sequence>MRRRAFRLLMRCAALHALRPLRRSAPRRAYARSAVRMMPEGPECHTLSRAMDARLGGGRYAVAAVDVVSGRYAERPPEGLAELRDRLPLALERVRCKGKFIYFELAGGASLWSTLGMSGGWTLRAGHPHARLALRLASDDDEVRLWYHDLRNFGTFKACFDAGLLRDKLESLGLSWLEDGDEAGFEQGRTRERNSKLQSLISRPFSTRFEDRFRGVFAAAAARSPEKKLAVFLMDQKQTAGIGNYLLSEILYATRTWPFAALGDVGEDRVRAICGEALRLIRASRDAQLVAYGTPDPRPKLRDLAPLGFSLEVYGASVAGDGRAVRRDAGPHGRTLHWVEEAQTGAMPDSDEAAAAAAARASRDAAPSMAWTAKRLQAACRERGLRVSGAKAELLRRLTSGS</sequence>
<dbReference type="PANTHER" id="PTHR42697:SF1">
    <property type="entry name" value="ENDONUCLEASE 8"/>
    <property type="match status" value="1"/>
</dbReference>
<evidence type="ECO:0000256" key="7">
    <source>
        <dbReference type="ARBA" id="ARBA00023239"/>
    </source>
</evidence>
<accession>F0YCJ6</accession>
<dbReference type="GO" id="GO:0003684">
    <property type="term" value="F:damaged DNA binding"/>
    <property type="evidence" value="ECO:0007669"/>
    <property type="project" value="InterPro"/>
</dbReference>
<dbReference type="SMART" id="SM00513">
    <property type="entry name" value="SAP"/>
    <property type="match status" value="1"/>
</dbReference>
<dbReference type="GO" id="GO:0140078">
    <property type="term" value="F:class I DNA-(apurinic or apyrimidinic site) endonuclease activity"/>
    <property type="evidence" value="ECO:0007669"/>
    <property type="project" value="UniProtKB-EC"/>
</dbReference>
<dbReference type="InParanoid" id="F0YCJ6"/>
<dbReference type="GO" id="GO:0008270">
    <property type="term" value="F:zinc ion binding"/>
    <property type="evidence" value="ECO:0007669"/>
    <property type="project" value="InterPro"/>
</dbReference>
<reference evidence="12 13" key="1">
    <citation type="journal article" date="2011" name="Proc. Natl. Acad. Sci. U.S.A.">
        <title>Niche of harmful alga Aureococcus anophagefferens revealed through ecogenomics.</title>
        <authorList>
            <person name="Gobler C.J."/>
            <person name="Berry D.L."/>
            <person name="Dyhrman S.T."/>
            <person name="Wilhelm S.W."/>
            <person name="Salamov A."/>
            <person name="Lobanov A.V."/>
            <person name="Zhang Y."/>
            <person name="Collier J.L."/>
            <person name="Wurch L.L."/>
            <person name="Kustka A.B."/>
            <person name="Dill B.D."/>
            <person name="Shah M."/>
            <person name="VerBerkmoes N.C."/>
            <person name="Kuo A."/>
            <person name="Terry A."/>
            <person name="Pangilinan J."/>
            <person name="Lindquist E.A."/>
            <person name="Lucas S."/>
            <person name="Paulsen I.T."/>
            <person name="Hattenrath-Lehmann T.K."/>
            <person name="Talmage S.C."/>
            <person name="Walker E.A."/>
            <person name="Koch F."/>
            <person name="Burson A.M."/>
            <person name="Marcoval M.A."/>
            <person name="Tang Y.Z."/>
            <person name="Lecleir G.R."/>
            <person name="Coyne K.J."/>
            <person name="Berg G.M."/>
            <person name="Bertrand E.M."/>
            <person name="Saito M.A."/>
            <person name="Gladyshev V.N."/>
            <person name="Grigoriev I.V."/>
        </authorList>
    </citation>
    <scope>NUCLEOTIDE SEQUENCE [LARGE SCALE GENOMIC DNA]</scope>
    <source>
        <strain evidence="13">CCMP 1984</strain>
    </source>
</reference>
<organism evidence="13">
    <name type="scientific">Aureococcus anophagefferens</name>
    <name type="common">Harmful bloom alga</name>
    <dbReference type="NCBI Taxonomy" id="44056"/>
    <lineage>
        <taxon>Eukaryota</taxon>
        <taxon>Sar</taxon>
        <taxon>Stramenopiles</taxon>
        <taxon>Ochrophyta</taxon>
        <taxon>Pelagophyceae</taxon>
        <taxon>Pelagomonadales</taxon>
        <taxon>Pelagomonadaceae</taxon>
        <taxon>Aureococcus</taxon>
    </lineage>
</organism>
<evidence type="ECO:0000256" key="8">
    <source>
        <dbReference type="ARBA" id="ARBA00023268"/>
    </source>
</evidence>
<evidence type="ECO:0000313" key="12">
    <source>
        <dbReference type="EMBL" id="EGB06900.1"/>
    </source>
</evidence>
<evidence type="ECO:0000313" key="13">
    <source>
        <dbReference type="Proteomes" id="UP000002729"/>
    </source>
</evidence>
<dbReference type="Gene3D" id="3.20.190.10">
    <property type="entry name" value="MutM-like, N-terminal"/>
    <property type="match status" value="1"/>
</dbReference>
<dbReference type="AlphaFoldDB" id="F0YCJ6"/>
<evidence type="ECO:0000256" key="6">
    <source>
        <dbReference type="ARBA" id="ARBA00023204"/>
    </source>
</evidence>
<evidence type="ECO:0000256" key="1">
    <source>
        <dbReference type="ARBA" id="ARBA00009409"/>
    </source>
</evidence>
<dbReference type="Pfam" id="PF01149">
    <property type="entry name" value="Fapy_DNA_glyco"/>
    <property type="match status" value="1"/>
</dbReference>
<dbReference type="OMA" id="LYATRTW"/>
<keyword evidence="6" id="KW-0234">DNA repair</keyword>
<dbReference type="EMBL" id="GL833132">
    <property type="protein sequence ID" value="EGB06900.1"/>
    <property type="molecule type" value="Genomic_DNA"/>
</dbReference>
<dbReference type="SUPFAM" id="SSF81624">
    <property type="entry name" value="N-terminal domain of MutM-like DNA repair proteins"/>
    <property type="match status" value="1"/>
</dbReference>
<evidence type="ECO:0000256" key="9">
    <source>
        <dbReference type="ARBA" id="ARBA00023295"/>
    </source>
</evidence>
<dbReference type="PROSITE" id="PS50800">
    <property type="entry name" value="SAP"/>
    <property type="match status" value="1"/>
</dbReference>
<dbReference type="OrthoDB" id="444592at2759"/>
<dbReference type="InterPro" id="IPR035937">
    <property type="entry name" value="FPG_N"/>
</dbReference>
<proteinExistence type="inferred from homology"/>
<dbReference type="PROSITE" id="PS51068">
    <property type="entry name" value="FPG_CAT"/>
    <property type="match status" value="1"/>
</dbReference>
<dbReference type="SMART" id="SM01232">
    <property type="entry name" value="H2TH"/>
    <property type="match status" value="1"/>
</dbReference>
<protein>
    <recommendedName>
        <fullName evidence="2">DNA-(apurinic or apyrimidinic site) lyase</fullName>
        <ecNumber evidence="2">4.2.99.18</ecNumber>
    </recommendedName>
</protein>
<comment type="similarity">
    <text evidence="1">Belongs to the FPG family.</text>
</comment>
<dbReference type="Gene3D" id="1.10.720.30">
    <property type="entry name" value="SAP domain"/>
    <property type="match status" value="1"/>
</dbReference>
<dbReference type="InterPro" id="IPR003034">
    <property type="entry name" value="SAP_dom"/>
</dbReference>
<dbReference type="EC" id="4.2.99.18" evidence="2"/>
<dbReference type="InterPro" id="IPR012319">
    <property type="entry name" value="FPG_cat"/>
</dbReference>
<dbReference type="InterPro" id="IPR036361">
    <property type="entry name" value="SAP_dom_sf"/>
</dbReference>
<dbReference type="SUPFAM" id="SSF46946">
    <property type="entry name" value="S13-like H2TH domain"/>
    <property type="match status" value="1"/>
</dbReference>
<keyword evidence="7" id="KW-0456">Lyase</keyword>
<keyword evidence="4" id="KW-0378">Hydrolase</keyword>
<feature type="domain" description="Formamidopyrimidine-DNA glycosylase catalytic" evidence="11">
    <location>
        <begin position="39"/>
        <end position="154"/>
    </location>
</feature>
<dbReference type="GO" id="GO:0000703">
    <property type="term" value="F:oxidized pyrimidine nucleobase lesion DNA N-glycosylase activity"/>
    <property type="evidence" value="ECO:0007669"/>
    <property type="project" value="TreeGrafter"/>
</dbReference>